<dbReference type="PANTHER" id="PTHR41247:SF1">
    <property type="entry name" value="HTH-TYPE TRANSCRIPTIONAL REPRESSOR YCNK"/>
    <property type="match status" value="1"/>
</dbReference>
<evidence type="ECO:0000256" key="1">
    <source>
        <dbReference type="SAM" id="Phobius"/>
    </source>
</evidence>
<evidence type="ECO:0000313" key="2">
    <source>
        <dbReference type="EMBL" id="MCF1713891.1"/>
    </source>
</evidence>
<dbReference type="RefSeq" id="WP_234864418.1">
    <property type="nucleotide sequence ID" value="NZ_JAKEVY010000001.1"/>
</dbReference>
<keyword evidence="1" id="KW-1133">Transmembrane helix</keyword>
<feature type="transmembrane region" description="Helical" evidence="1">
    <location>
        <begin position="80"/>
        <end position="98"/>
    </location>
</feature>
<keyword evidence="1" id="KW-0812">Transmembrane</keyword>
<comment type="caution">
    <text evidence="2">The sequence shown here is derived from an EMBL/GenBank/DDBJ whole genome shotgun (WGS) entry which is preliminary data.</text>
</comment>
<keyword evidence="3" id="KW-1185">Reference proteome</keyword>
<dbReference type="EMBL" id="JAKEVY010000001">
    <property type="protein sequence ID" value="MCF1713891.1"/>
    <property type="molecule type" value="Genomic_DNA"/>
</dbReference>
<reference evidence="2 3" key="1">
    <citation type="submission" date="2022-01" db="EMBL/GenBank/DDBJ databases">
        <title>Flavihumibacter sp. nov., isolated from sediment of a river.</title>
        <authorList>
            <person name="Liu H."/>
        </authorList>
    </citation>
    <scope>NUCLEOTIDE SEQUENCE [LARGE SCALE GENOMIC DNA]</scope>
    <source>
        <strain evidence="2 3">RY-1</strain>
    </source>
</reference>
<dbReference type="PANTHER" id="PTHR41247">
    <property type="entry name" value="HTH-TYPE TRANSCRIPTIONAL REPRESSOR YCNK"/>
    <property type="match status" value="1"/>
</dbReference>
<feature type="transmembrane region" description="Helical" evidence="1">
    <location>
        <begin position="167"/>
        <end position="187"/>
    </location>
</feature>
<dbReference type="Pfam" id="PF05573">
    <property type="entry name" value="NosL"/>
    <property type="match status" value="1"/>
</dbReference>
<accession>A0ABS9BGV5</accession>
<gene>
    <name evidence="2" type="ORF">L0U88_04510</name>
</gene>
<dbReference type="Proteomes" id="UP001200145">
    <property type="component" value="Unassembled WGS sequence"/>
</dbReference>
<dbReference type="InterPro" id="IPR008719">
    <property type="entry name" value="N2O_reductase_NosL"/>
</dbReference>
<sequence>MNTRLSPITRIISLVSAIALALVFFLPIWRIDLVAPQYPEGLFLQIHAGKIGGDIDVINGLNHYIGMKHIEEKDFVEFQVLPYIILTLAAFGILTAIINRKWFYFTWFGFLLLFGIVAMLDFYHWLYNYGHNLDPAAAIKVPGQSYQPPLLGYKQLLNFGAYSMPDIGGWIFVVVGVLLLIGGWLELKAIRKKRSIGPAFLLLLTGSLFFTGCASGPQPIPYGKQECNYCKMTLMNQQFGTELLSDKGKPYYFDDITCLVEYIREGSPGTTGTYQAYMSDYDSPGNLLELEKAFLYQSNEIRGPMGGNIAAFATEAARQQFSTSKPGKNTSWKEQVQP</sequence>
<feature type="transmembrane region" description="Helical" evidence="1">
    <location>
        <begin position="199"/>
        <end position="217"/>
    </location>
</feature>
<organism evidence="2 3">
    <name type="scientific">Flavihumibacter fluminis</name>
    <dbReference type="NCBI Taxonomy" id="2909236"/>
    <lineage>
        <taxon>Bacteria</taxon>
        <taxon>Pseudomonadati</taxon>
        <taxon>Bacteroidota</taxon>
        <taxon>Chitinophagia</taxon>
        <taxon>Chitinophagales</taxon>
        <taxon>Chitinophagaceae</taxon>
        <taxon>Flavihumibacter</taxon>
    </lineage>
</organism>
<feature type="transmembrane region" description="Helical" evidence="1">
    <location>
        <begin position="105"/>
        <end position="126"/>
    </location>
</feature>
<keyword evidence="1" id="KW-0472">Membrane</keyword>
<feature type="transmembrane region" description="Helical" evidence="1">
    <location>
        <begin position="12"/>
        <end position="31"/>
    </location>
</feature>
<name>A0ABS9BGV5_9BACT</name>
<dbReference type="SUPFAM" id="SSF160387">
    <property type="entry name" value="NosL/MerB-like"/>
    <property type="match status" value="1"/>
</dbReference>
<proteinExistence type="predicted"/>
<evidence type="ECO:0000313" key="3">
    <source>
        <dbReference type="Proteomes" id="UP001200145"/>
    </source>
</evidence>
<protein>
    <submittedName>
        <fullName evidence="2">Nitrous oxide reductase accessory protein NosL</fullName>
    </submittedName>
</protein>